<proteinExistence type="predicted"/>
<name>A0A8H3LRS5_9GLOM</name>
<sequence>MGGDKEVVLKSFNFRVIFNEERALLINRLWRDFYQLYKDMKSKETDPTQFMNKAKQWLDLFLTPSQGEPNTITFKMGLYRPRNVTPYMHVLIHHLPEFMEQHQRFGLSVFSCSPVEKKNHEHISSFFQKTMKDGEKGAERKSAIFEILHYENRSLYFTQKDTANKYPKPQRIRDKVYIIITNNGSNIKNAINNMRKIK</sequence>
<dbReference type="Proteomes" id="UP000615446">
    <property type="component" value="Unassembled WGS sequence"/>
</dbReference>
<organism evidence="1 2">
    <name type="scientific">Rhizophagus clarus</name>
    <dbReference type="NCBI Taxonomy" id="94130"/>
    <lineage>
        <taxon>Eukaryota</taxon>
        <taxon>Fungi</taxon>
        <taxon>Fungi incertae sedis</taxon>
        <taxon>Mucoromycota</taxon>
        <taxon>Glomeromycotina</taxon>
        <taxon>Glomeromycetes</taxon>
        <taxon>Glomerales</taxon>
        <taxon>Glomeraceae</taxon>
        <taxon>Rhizophagus</taxon>
    </lineage>
</organism>
<comment type="caution">
    <text evidence="1">The sequence shown here is derived from an EMBL/GenBank/DDBJ whole genome shotgun (WGS) entry which is preliminary data.</text>
</comment>
<evidence type="ECO:0000313" key="1">
    <source>
        <dbReference type="EMBL" id="GES91517.1"/>
    </source>
</evidence>
<dbReference type="OrthoDB" id="2359399at2759"/>
<protein>
    <submittedName>
        <fullName evidence="1">Uncharacterized protein</fullName>
    </submittedName>
</protein>
<evidence type="ECO:0000313" key="2">
    <source>
        <dbReference type="Proteomes" id="UP000615446"/>
    </source>
</evidence>
<gene>
    <name evidence="1" type="ORF">RCL2_001832600</name>
</gene>
<reference evidence="1" key="1">
    <citation type="submission" date="2019-10" db="EMBL/GenBank/DDBJ databases">
        <title>Conservation and host-specific expression of non-tandemly repeated heterogenous ribosome RNA gene in arbuscular mycorrhizal fungi.</title>
        <authorList>
            <person name="Maeda T."/>
            <person name="Kobayashi Y."/>
            <person name="Nakagawa T."/>
            <person name="Ezawa T."/>
            <person name="Yamaguchi K."/>
            <person name="Bino T."/>
            <person name="Nishimoto Y."/>
            <person name="Shigenobu S."/>
            <person name="Kawaguchi M."/>
        </authorList>
    </citation>
    <scope>NUCLEOTIDE SEQUENCE</scope>
    <source>
        <strain evidence="1">HR1</strain>
    </source>
</reference>
<dbReference type="AlphaFoldDB" id="A0A8H3LRS5"/>
<dbReference type="EMBL" id="BLAL01000205">
    <property type="protein sequence ID" value="GES91517.1"/>
    <property type="molecule type" value="Genomic_DNA"/>
</dbReference>
<accession>A0A8H3LRS5</accession>